<sequence>MKRNKHLKVVGDIKDRGRIKWTALMLPEHVDMIREWYAKEELVAKPELTDDDLRLLQEELDIAFKRQCEVLIQSWKEGVIYEQRGTIRNLDTNNQVLVCVETNIKYRLPIDEVVGIFMID</sequence>
<protein>
    <recommendedName>
        <fullName evidence="3">YolD-like family protein</fullName>
    </recommendedName>
</protein>
<dbReference type="RefSeq" id="WP_049693448.1">
    <property type="nucleotide sequence ID" value="NZ_CP016540.2"/>
</dbReference>
<accession>A0A1B1S3M5</accession>
<name>A0A1B1S3M5_9BACL</name>
<evidence type="ECO:0008006" key="3">
    <source>
        <dbReference type="Google" id="ProtNLM"/>
    </source>
</evidence>
<dbReference type="PANTHER" id="PTHR40051:SF1">
    <property type="entry name" value="YOLD-LIKE FAMILY PROTEIN"/>
    <property type="match status" value="1"/>
</dbReference>
<dbReference type="AlphaFoldDB" id="A0A1B1S3M5"/>
<dbReference type="InterPro" id="IPR014962">
    <property type="entry name" value="YolD"/>
</dbReference>
<dbReference type="Pfam" id="PF08863">
    <property type="entry name" value="YolD"/>
    <property type="match status" value="1"/>
</dbReference>
<organism evidence="1 2">
    <name type="scientific">Planococcus versutus</name>
    <dbReference type="NCBI Taxonomy" id="1302659"/>
    <lineage>
        <taxon>Bacteria</taxon>
        <taxon>Bacillati</taxon>
        <taxon>Bacillota</taxon>
        <taxon>Bacilli</taxon>
        <taxon>Bacillales</taxon>
        <taxon>Caryophanaceae</taxon>
        <taxon>Planococcus</taxon>
    </lineage>
</organism>
<dbReference type="KEGG" id="pll:I858_012430"/>
<proteinExistence type="predicted"/>
<dbReference type="PANTHER" id="PTHR40051">
    <property type="entry name" value="IG HYPOTHETICAL 15966"/>
    <property type="match status" value="1"/>
</dbReference>
<evidence type="ECO:0000313" key="1">
    <source>
        <dbReference type="EMBL" id="ANU27791.1"/>
    </source>
</evidence>
<gene>
    <name evidence="1" type="ORF">I858_012430</name>
</gene>
<reference evidence="1" key="1">
    <citation type="submission" date="2016-10" db="EMBL/GenBank/DDBJ databases">
        <authorList>
            <person name="See-Too W.S."/>
        </authorList>
    </citation>
    <scope>NUCLEOTIDE SEQUENCE</scope>
    <source>
        <strain evidence="1">L10.15</strain>
    </source>
</reference>
<dbReference type="OrthoDB" id="1644322at2"/>
<dbReference type="STRING" id="1302659.I858_012430"/>
<dbReference type="EMBL" id="CP016540">
    <property type="protein sequence ID" value="ANU27791.1"/>
    <property type="molecule type" value="Genomic_DNA"/>
</dbReference>
<keyword evidence="2" id="KW-1185">Reference proteome</keyword>
<evidence type="ECO:0000313" key="2">
    <source>
        <dbReference type="Proteomes" id="UP000053354"/>
    </source>
</evidence>
<dbReference type="Proteomes" id="UP000053354">
    <property type="component" value="Chromosome"/>
</dbReference>